<protein>
    <recommendedName>
        <fullName evidence="3">DUF2490 domain-containing protein</fullName>
    </recommendedName>
</protein>
<dbReference type="Pfam" id="PF10677">
    <property type="entry name" value="DUF2490"/>
    <property type="match status" value="1"/>
</dbReference>
<evidence type="ECO:0000313" key="2">
    <source>
        <dbReference type="Proteomes" id="UP000073816"/>
    </source>
</evidence>
<dbReference type="AlphaFoldDB" id="A0A142EQK7"/>
<dbReference type="RefSeq" id="WP_067548559.1">
    <property type="nucleotide sequence ID" value="NZ_CP012836.1"/>
</dbReference>
<dbReference type="PATRIC" id="fig|1727163.4.peg.2768"/>
<gene>
    <name evidence="1" type="ORF">AO498_13270</name>
</gene>
<evidence type="ECO:0000313" key="1">
    <source>
        <dbReference type="EMBL" id="AMQ57412.1"/>
    </source>
</evidence>
<name>A0A142EQK7_9BACT</name>
<dbReference type="Proteomes" id="UP000073816">
    <property type="component" value="Chromosome"/>
</dbReference>
<accession>A0A142EQK7</accession>
<evidence type="ECO:0008006" key="3">
    <source>
        <dbReference type="Google" id="ProtNLM"/>
    </source>
</evidence>
<dbReference type="KEGG" id="alm:AO498_13270"/>
<dbReference type="EMBL" id="CP012836">
    <property type="protein sequence ID" value="AMQ57412.1"/>
    <property type="molecule type" value="Genomic_DNA"/>
</dbReference>
<keyword evidence="2" id="KW-1185">Reference proteome</keyword>
<dbReference type="STRING" id="1727163.AO498_13270"/>
<dbReference type="InterPro" id="IPR019619">
    <property type="entry name" value="DUF2490"/>
</dbReference>
<reference evidence="2" key="1">
    <citation type="submission" date="2015-09" db="EMBL/GenBank/DDBJ databases">
        <title>Complete sequence of Algoriphagus sp. M8-2.</title>
        <authorList>
            <person name="Shintani M."/>
        </authorList>
    </citation>
    <scope>NUCLEOTIDE SEQUENCE [LARGE SCALE GENOMIC DNA]</scope>
    <source>
        <strain evidence="2">M8-2</strain>
    </source>
</reference>
<reference evidence="1 2" key="2">
    <citation type="journal article" date="2016" name="Genome Announc.">
        <title>Complete Genome Sequence of Algoriphagus sp. Strain M8-2, Isolated from a Brackish Lake.</title>
        <authorList>
            <person name="Muraguchi Y."/>
            <person name="Kushimoto K."/>
            <person name="Ohtsubo Y."/>
            <person name="Suzuki T."/>
            <person name="Dohra H."/>
            <person name="Kimbara K."/>
            <person name="Shintani M."/>
        </authorList>
    </citation>
    <scope>NUCLEOTIDE SEQUENCE [LARGE SCALE GENOMIC DNA]</scope>
    <source>
        <strain evidence="1 2">M8-2</strain>
    </source>
</reference>
<dbReference type="OrthoDB" id="1121653at2"/>
<proteinExistence type="predicted"/>
<organism evidence="1 2">
    <name type="scientific">Algoriphagus sanaruensis</name>
    <dbReference type="NCBI Taxonomy" id="1727163"/>
    <lineage>
        <taxon>Bacteria</taxon>
        <taxon>Pseudomonadati</taxon>
        <taxon>Bacteroidota</taxon>
        <taxon>Cytophagia</taxon>
        <taxon>Cytophagales</taxon>
        <taxon>Cyclobacteriaceae</taxon>
        <taxon>Algoriphagus</taxon>
    </lineage>
</organism>
<sequence length="226" mass="26891">MKRIFVIAVFILILSESFGQQKPRFFTGFFPEISLTKKLNQTQKLNFKVENQYVWFDNRQPEIFQFSHYRTDIMGFFDQSIRPGKSLGFGLFHRFQDGSDANRLVQQYVYLQRFRSYMLNHRFRTDQTFIKGEALELRFRYRLSSEIALQGEEVDVGEFYLNSSAESIFSLQDSDFEIENRIALALGKLLDPGEKIEWGIDYRTDGYVQNGFRTRLWAKISYYLNF</sequence>